<dbReference type="AlphaFoldDB" id="A0AAW8NG62"/>
<dbReference type="RefSeq" id="WP_310114649.1">
    <property type="nucleotide sequence ID" value="NZ_JAVDTN010000026.1"/>
</dbReference>
<proteinExistence type="predicted"/>
<dbReference type="GeneID" id="97424552"/>
<accession>A0AAW8NG62</accession>
<reference evidence="1" key="1">
    <citation type="submission" date="2023-07" db="EMBL/GenBank/DDBJ databases">
        <title>Sorghum-associated microbial communities from plants grown in Nebraska, USA.</title>
        <authorList>
            <person name="Schachtman D."/>
        </authorList>
    </citation>
    <scope>NUCLEOTIDE SEQUENCE</scope>
    <source>
        <strain evidence="1">BE261</strain>
    </source>
</reference>
<name>A0AAW8NG62_PSEOX</name>
<organism evidence="1 2">
    <name type="scientific">Pseudarthrobacter oxydans</name>
    <name type="common">Arthrobacter oxydans</name>
    <dbReference type="NCBI Taxonomy" id="1671"/>
    <lineage>
        <taxon>Bacteria</taxon>
        <taxon>Bacillati</taxon>
        <taxon>Actinomycetota</taxon>
        <taxon>Actinomycetes</taxon>
        <taxon>Micrococcales</taxon>
        <taxon>Micrococcaceae</taxon>
        <taxon>Pseudarthrobacter</taxon>
    </lineage>
</organism>
<evidence type="ECO:0000313" key="1">
    <source>
        <dbReference type="EMBL" id="MDR7166071.1"/>
    </source>
</evidence>
<evidence type="ECO:0000313" key="2">
    <source>
        <dbReference type="Proteomes" id="UP001262032"/>
    </source>
</evidence>
<dbReference type="Proteomes" id="UP001262032">
    <property type="component" value="Unassembled WGS sequence"/>
</dbReference>
<dbReference type="EMBL" id="JAVDWN010000026">
    <property type="protein sequence ID" value="MDR7166071.1"/>
    <property type="molecule type" value="Genomic_DNA"/>
</dbReference>
<comment type="caution">
    <text evidence="1">The sequence shown here is derived from an EMBL/GenBank/DDBJ whole genome shotgun (WGS) entry which is preliminary data.</text>
</comment>
<gene>
    <name evidence="1" type="ORF">J2X12_004125</name>
</gene>
<sequence>MATRNELLDAREKLHVAIHAAEEWQDSYKATPETFTRLLELEASLETAVAEYLHELSTRAIDYVDWSRLPEAVKADAGPVLNNDDPAWKDEQALLTAAVAQLITELVATGAVSGELLYGIPAGYETLEFATLDEAIMEAARKHTAQLVSGVTETTRKLIRESVAQSIAEKEDAYAATERLMKHIDNPIRAALIAQTEPVNAYQTGLKHYAVKTGAKSKTWDGLSGACKICSPVIGKTLPLDELFQLANGKEVDRPAGHPRCRCSLVYDY</sequence>
<protein>
    <submittedName>
        <fullName evidence="1">P2-related tail formation protein</fullName>
    </submittedName>
</protein>